<sequence length="396" mass="42826">MRGKKLCSLVLAAVILATGVPASATSIKSIQNEKAKNESELKNIQSKISGIESQKSALSSEVSSLNDDLTDTLLNIQVLESDLADKEVEIEQAQKDYEAAKATEEQQYDSMKKRIQYLYETGQESYVEMLLTSESVADLVNKVDYAEELQAYDRRLLDEYKAAKQAVIDLQAQLEEEKQELLEMEEQLKEEKANLESVIAQKRSQIADFDSQLSAAKAKVSEYQKKIKEQNAQIKQLQKEEAKRKAAAAQSSTSSSGSSTASSGSTSGYSSKSSGKTATVSGGGGGSSIASTGLRYVGNPYVYGGNSLTNGTDCSGFVHLIHSACGISTPRDSNSLAGGGRAVSESEMLPGDVVCYYGHVGIYIGNGQIVHASTPSSGIKVSNMYYRSIRCVRRYW</sequence>
<feature type="compositionally biased region" description="Low complexity" evidence="7">
    <location>
        <begin position="247"/>
        <end position="280"/>
    </location>
</feature>
<reference evidence="10 11" key="1">
    <citation type="submission" date="2021-10" db="EMBL/GenBank/DDBJ databases">
        <title>Anaerobic single-cell dispensing facilitates the cultivation of human gut bacteria.</title>
        <authorList>
            <person name="Afrizal A."/>
        </authorList>
    </citation>
    <scope>NUCLEOTIDE SEQUENCE [LARGE SCALE GENOMIC DNA]</scope>
    <source>
        <strain evidence="10 11">CLA-AA-H276</strain>
    </source>
</reference>
<dbReference type="Pfam" id="PF24568">
    <property type="entry name" value="CC_PcsB"/>
    <property type="match status" value="1"/>
</dbReference>
<dbReference type="InterPro" id="IPR051202">
    <property type="entry name" value="Peptidase_C40"/>
</dbReference>
<dbReference type="EMBL" id="JAJEPS010000010">
    <property type="protein sequence ID" value="MCC2126725.1"/>
    <property type="molecule type" value="Genomic_DNA"/>
</dbReference>
<evidence type="ECO:0000256" key="3">
    <source>
        <dbReference type="ARBA" id="ARBA00022729"/>
    </source>
</evidence>
<evidence type="ECO:0000256" key="2">
    <source>
        <dbReference type="ARBA" id="ARBA00022670"/>
    </source>
</evidence>
<feature type="signal peptide" evidence="8">
    <location>
        <begin position="1"/>
        <end position="24"/>
    </location>
</feature>
<dbReference type="PANTHER" id="PTHR47053:SF1">
    <property type="entry name" value="MUREIN DD-ENDOPEPTIDASE MEPH-RELATED"/>
    <property type="match status" value="1"/>
</dbReference>
<evidence type="ECO:0000256" key="1">
    <source>
        <dbReference type="ARBA" id="ARBA00007074"/>
    </source>
</evidence>
<evidence type="ECO:0000259" key="9">
    <source>
        <dbReference type="PROSITE" id="PS51935"/>
    </source>
</evidence>
<dbReference type="GO" id="GO:0006508">
    <property type="term" value="P:proteolysis"/>
    <property type="evidence" value="ECO:0007669"/>
    <property type="project" value="UniProtKB-KW"/>
</dbReference>
<keyword evidence="11" id="KW-1185">Reference proteome</keyword>
<proteinExistence type="inferred from homology"/>
<evidence type="ECO:0000256" key="8">
    <source>
        <dbReference type="SAM" id="SignalP"/>
    </source>
</evidence>
<evidence type="ECO:0000256" key="7">
    <source>
        <dbReference type="SAM" id="MobiDB-lite"/>
    </source>
</evidence>
<dbReference type="InterPro" id="IPR057309">
    <property type="entry name" value="PcsB_CC"/>
</dbReference>
<keyword evidence="2" id="KW-0645">Protease</keyword>
<feature type="chain" id="PRO_5042266729" evidence="8">
    <location>
        <begin position="25"/>
        <end position="396"/>
    </location>
</feature>
<accession>A0AAE3DBY2</accession>
<dbReference type="PANTHER" id="PTHR47053">
    <property type="entry name" value="MUREIN DD-ENDOPEPTIDASE MEPH-RELATED"/>
    <property type="match status" value="1"/>
</dbReference>
<evidence type="ECO:0000256" key="5">
    <source>
        <dbReference type="ARBA" id="ARBA00022807"/>
    </source>
</evidence>
<keyword evidence="5" id="KW-0788">Thiol protease</keyword>
<dbReference type="Gene3D" id="6.10.250.3150">
    <property type="match status" value="1"/>
</dbReference>
<dbReference type="Gene3D" id="3.90.1720.10">
    <property type="entry name" value="endopeptidase domain like (from Nostoc punctiforme)"/>
    <property type="match status" value="1"/>
</dbReference>
<dbReference type="RefSeq" id="WP_308459635.1">
    <property type="nucleotide sequence ID" value="NZ_JAJEPS010000010.1"/>
</dbReference>
<keyword evidence="3 8" id="KW-0732">Signal</keyword>
<dbReference type="InterPro" id="IPR038765">
    <property type="entry name" value="Papain-like_cys_pep_sf"/>
</dbReference>
<organism evidence="10 11">
    <name type="scientific">Hominiventricola filiformis</name>
    <dbReference type="NCBI Taxonomy" id="2885352"/>
    <lineage>
        <taxon>Bacteria</taxon>
        <taxon>Bacillati</taxon>
        <taxon>Bacillota</taxon>
        <taxon>Clostridia</taxon>
        <taxon>Lachnospirales</taxon>
        <taxon>Lachnospiraceae</taxon>
        <taxon>Hominiventricola</taxon>
    </lineage>
</organism>
<keyword evidence="4" id="KW-0378">Hydrolase</keyword>
<feature type="coiled-coil region" evidence="6">
    <location>
        <begin position="27"/>
        <end position="114"/>
    </location>
</feature>
<evidence type="ECO:0000256" key="4">
    <source>
        <dbReference type="ARBA" id="ARBA00022801"/>
    </source>
</evidence>
<dbReference type="InterPro" id="IPR000064">
    <property type="entry name" value="NLP_P60_dom"/>
</dbReference>
<name>A0AAE3DBY2_9FIRM</name>
<feature type="region of interest" description="Disordered" evidence="7">
    <location>
        <begin position="234"/>
        <end position="286"/>
    </location>
</feature>
<keyword evidence="6" id="KW-0175">Coiled coil</keyword>
<protein>
    <submittedName>
        <fullName evidence="10">NlpC/P60 family protein</fullName>
    </submittedName>
</protein>
<dbReference type="Pfam" id="PF00877">
    <property type="entry name" value="NLPC_P60"/>
    <property type="match status" value="1"/>
</dbReference>
<dbReference type="GO" id="GO:0008234">
    <property type="term" value="F:cysteine-type peptidase activity"/>
    <property type="evidence" value="ECO:0007669"/>
    <property type="project" value="UniProtKB-KW"/>
</dbReference>
<evidence type="ECO:0000313" key="11">
    <source>
        <dbReference type="Proteomes" id="UP001198220"/>
    </source>
</evidence>
<dbReference type="AlphaFoldDB" id="A0AAE3DBY2"/>
<dbReference type="SUPFAM" id="SSF54001">
    <property type="entry name" value="Cysteine proteinases"/>
    <property type="match status" value="1"/>
</dbReference>
<comment type="similarity">
    <text evidence="1">Belongs to the peptidase C40 family.</text>
</comment>
<evidence type="ECO:0000313" key="10">
    <source>
        <dbReference type="EMBL" id="MCC2126725.1"/>
    </source>
</evidence>
<dbReference type="PROSITE" id="PS51935">
    <property type="entry name" value="NLPC_P60"/>
    <property type="match status" value="1"/>
</dbReference>
<dbReference type="SUPFAM" id="SSF56954">
    <property type="entry name" value="Outer membrane efflux proteins (OEP)"/>
    <property type="match status" value="1"/>
</dbReference>
<comment type="caution">
    <text evidence="10">The sequence shown here is derived from an EMBL/GenBank/DDBJ whole genome shotgun (WGS) entry which is preliminary data.</text>
</comment>
<gene>
    <name evidence="10" type="ORF">LKD36_11090</name>
</gene>
<evidence type="ECO:0000256" key="6">
    <source>
        <dbReference type="SAM" id="Coils"/>
    </source>
</evidence>
<feature type="domain" description="NlpC/P60" evidence="9">
    <location>
        <begin position="283"/>
        <end position="396"/>
    </location>
</feature>
<dbReference type="Proteomes" id="UP001198220">
    <property type="component" value="Unassembled WGS sequence"/>
</dbReference>